<dbReference type="GO" id="GO:0003676">
    <property type="term" value="F:nucleic acid binding"/>
    <property type="evidence" value="ECO:0007669"/>
    <property type="project" value="InterPro"/>
</dbReference>
<evidence type="ECO:0000259" key="11">
    <source>
        <dbReference type="PROSITE" id="PS50879"/>
    </source>
</evidence>
<keyword evidence="7" id="KW-0255">Endonuclease</keyword>
<keyword evidence="8" id="KW-0378">Hydrolase</keyword>
<dbReference type="InterPro" id="IPR050092">
    <property type="entry name" value="RNase_H"/>
</dbReference>
<dbReference type="RefSeq" id="XP_033598116.1">
    <property type="nucleotide sequence ID" value="XM_033738997.1"/>
</dbReference>
<dbReference type="PROSITE" id="PS50879">
    <property type="entry name" value="RNASE_H_1"/>
    <property type="match status" value="1"/>
</dbReference>
<evidence type="ECO:0000256" key="3">
    <source>
        <dbReference type="ARBA" id="ARBA00005300"/>
    </source>
</evidence>
<dbReference type="InterPro" id="IPR011320">
    <property type="entry name" value="RNase_H1_N"/>
</dbReference>
<dbReference type="FunFam" id="3.40.970.10:FF:000001">
    <property type="entry name" value="Ribonuclease H1"/>
    <property type="match status" value="1"/>
</dbReference>
<dbReference type="InterPro" id="IPR036397">
    <property type="entry name" value="RNaseH_sf"/>
</dbReference>
<organism evidence="12 13">
    <name type="scientific">Pseudovirgaria hyperparasitica</name>
    <dbReference type="NCBI Taxonomy" id="470096"/>
    <lineage>
        <taxon>Eukaryota</taxon>
        <taxon>Fungi</taxon>
        <taxon>Dikarya</taxon>
        <taxon>Ascomycota</taxon>
        <taxon>Pezizomycotina</taxon>
        <taxon>Dothideomycetes</taxon>
        <taxon>Dothideomycetes incertae sedis</taxon>
        <taxon>Acrospermales</taxon>
        <taxon>Acrospermaceae</taxon>
        <taxon>Pseudovirgaria</taxon>
    </lineage>
</organism>
<comment type="catalytic activity">
    <reaction evidence="1">
        <text>Endonucleolytic cleavage to 5'-phosphomonoester.</text>
        <dbReference type="EC" id="3.1.26.4"/>
    </reaction>
</comment>
<dbReference type="PANTHER" id="PTHR10642">
    <property type="entry name" value="RIBONUCLEASE H1"/>
    <property type="match status" value="1"/>
</dbReference>
<dbReference type="GeneID" id="54480051"/>
<reference evidence="12" key="1">
    <citation type="journal article" date="2020" name="Stud. Mycol.">
        <title>101 Dothideomycetes genomes: a test case for predicting lifestyles and emergence of pathogens.</title>
        <authorList>
            <person name="Haridas S."/>
            <person name="Albert R."/>
            <person name="Binder M."/>
            <person name="Bloem J."/>
            <person name="Labutti K."/>
            <person name="Salamov A."/>
            <person name="Andreopoulos B."/>
            <person name="Baker S."/>
            <person name="Barry K."/>
            <person name="Bills G."/>
            <person name="Bluhm B."/>
            <person name="Cannon C."/>
            <person name="Castanera R."/>
            <person name="Culley D."/>
            <person name="Daum C."/>
            <person name="Ezra D."/>
            <person name="Gonzalez J."/>
            <person name="Henrissat B."/>
            <person name="Kuo A."/>
            <person name="Liang C."/>
            <person name="Lipzen A."/>
            <person name="Lutzoni F."/>
            <person name="Magnuson J."/>
            <person name="Mondo S."/>
            <person name="Nolan M."/>
            <person name="Ohm R."/>
            <person name="Pangilinan J."/>
            <person name="Park H.-J."/>
            <person name="Ramirez L."/>
            <person name="Alfaro M."/>
            <person name="Sun H."/>
            <person name="Tritt A."/>
            <person name="Yoshinaga Y."/>
            <person name="Zwiers L.-H."/>
            <person name="Turgeon B."/>
            <person name="Goodwin S."/>
            <person name="Spatafora J."/>
            <person name="Crous P."/>
            <person name="Grigoriev I."/>
        </authorList>
    </citation>
    <scope>NUCLEOTIDE SEQUENCE</scope>
    <source>
        <strain evidence="12">CBS 121739</strain>
    </source>
</reference>
<dbReference type="GO" id="GO:0046872">
    <property type="term" value="F:metal ion binding"/>
    <property type="evidence" value="ECO:0007669"/>
    <property type="project" value="UniProtKB-KW"/>
</dbReference>
<dbReference type="Proteomes" id="UP000799437">
    <property type="component" value="Unassembled WGS sequence"/>
</dbReference>
<dbReference type="InterPro" id="IPR002156">
    <property type="entry name" value="RNaseH_domain"/>
</dbReference>
<dbReference type="AlphaFoldDB" id="A0A6A6VZK1"/>
<evidence type="ECO:0000256" key="7">
    <source>
        <dbReference type="ARBA" id="ARBA00022759"/>
    </source>
</evidence>
<comment type="similarity">
    <text evidence="3">Belongs to the RNase H family.</text>
</comment>
<evidence type="ECO:0000256" key="2">
    <source>
        <dbReference type="ARBA" id="ARBA00001946"/>
    </source>
</evidence>
<dbReference type="SUPFAM" id="SSF53098">
    <property type="entry name" value="Ribonuclease H-like"/>
    <property type="match status" value="1"/>
</dbReference>
<proteinExistence type="inferred from homology"/>
<dbReference type="InterPro" id="IPR012337">
    <property type="entry name" value="RNaseH-like_sf"/>
</dbReference>
<keyword evidence="9" id="KW-0460">Magnesium</keyword>
<dbReference type="SUPFAM" id="SSF55658">
    <property type="entry name" value="L9 N-domain-like"/>
    <property type="match status" value="2"/>
</dbReference>
<dbReference type="GO" id="GO:0043137">
    <property type="term" value="P:DNA replication, removal of RNA primer"/>
    <property type="evidence" value="ECO:0007669"/>
    <property type="project" value="TreeGrafter"/>
</dbReference>
<evidence type="ECO:0000256" key="6">
    <source>
        <dbReference type="ARBA" id="ARBA00022723"/>
    </source>
</evidence>
<evidence type="ECO:0000256" key="9">
    <source>
        <dbReference type="ARBA" id="ARBA00022842"/>
    </source>
</evidence>
<feature type="region of interest" description="Disordered" evidence="10">
    <location>
        <begin position="151"/>
        <end position="200"/>
    </location>
</feature>
<dbReference type="Gene3D" id="3.30.420.10">
    <property type="entry name" value="Ribonuclease H-like superfamily/Ribonuclease H"/>
    <property type="match status" value="1"/>
</dbReference>
<keyword evidence="5" id="KW-0540">Nuclease</keyword>
<dbReference type="Gene3D" id="3.40.970.10">
    <property type="entry name" value="Ribonuclease H1, N-terminal domain"/>
    <property type="match status" value="2"/>
</dbReference>
<keyword evidence="6" id="KW-0479">Metal-binding</keyword>
<sequence>MPSSKASSGVKSDLKSAATSSNASSGTKRKRIPAIKFYAVRTGLKPGVYHSWSDCQDQIKGFKVKSFPTLTEAEAFVKATSPPKTPQAQKFYAVQSGRVPGVYTDWGEASQQITGWTKPKHKGFTTRAEAEAFVAAGPNAGGPVSNVSVELDNPAPDAVATPPPTKRQKKTSTQVLLKTDSAEDEAGAGTLPSDAEDGFDDRIILNPDNGKVVYKTEAQRTATKLHPTGNLKDPEKYMKIYTDGSSLGNQNKNACAGVGVFFGPSDSRNVSEPLAGPRQTNQRAELTAIQRALDIAPIDRPVEIITDSNYSINCVTVWFQKWRENNWINSSRKPVENKDLIEAIVTKIEMREQHCRVGTKFTWVKGHSSDPGNVAADHLAVNGARLALGQRGSS</sequence>
<dbReference type="CDD" id="cd09280">
    <property type="entry name" value="RNase_HI_eukaryote_like"/>
    <property type="match status" value="1"/>
</dbReference>
<feature type="region of interest" description="Disordered" evidence="10">
    <location>
        <begin position="1"/>
        <end position="28"/>
    </location>
</feature>
<gene>
    <name evidence="12" type="ORF">EJ05DRAFT_111369</name>
</gene>
<dbReference type="EMBL" id="ML996577">
    <property type="protein sequence ID" value="KAF2755665.1"/>
    <property type="molecule type" value="Genomic_DNA"/>
</dbReference>
<dbReference type="PANTHER" id="PTHR10642:SF26">
    <property type="entry name" value="RIBONUCLEASE H1"/>
    <property type="match status" value="1"/>
</dbReference>
<evidence type="ECO:0000256" key="8">
    <source>
        <dbReference type="ARBA" id="ARBA00022801"/>
    </source>
</evidence>
<evidence type="ECO:0000256" key="4">
    <source>
        <dbReference type="ARBA" id="ARBA00012180"/>
    </source>
</evidence>
<dbReference type="Pfam" id="PF01693">
    <property type="entry name" value="Cauli_VI"/>
    <property type="match status" value="2"/>
</dbReference>
<accession>A0A6A6VZK1</accession>
<feature type="domain" description="RNase H type-1" evidence="11">
    <location>
        <begin position="234"/>
        <end position="385"/>
    </location>
</feature>
<feature type="compositionally biased region" description="Polar residues" evidence="10">
    <location>
        <begin position="1"/>
        <end position="10"/>
    </location>
</feature>
<comment type="cofactor">
    <cofactor evidence="2">
        <name>Mg(2+)</name>
        <dbReference type="ChEBI" id="CHEBI:18420"/>
    </cofactor>
</comment>
<dbReference type="EC" id="3.1.26.4" evidence="4"/>
<name>A0A6A6VZK1_9PEZI</name>
<evidence type="ECO:0000256" key="1">
    <source>
        <dbReference type="ARBA" id="ARBA00000077"/>
    </source>
</evidence>
<protein>
    <recommendedName>
        <fullName evidence="4">ribonuclease H</fullName>
        <ecNumber evidence="4">3.1.26.4</ecNumber>
    </recommendedName>
</protein>
<feature type="compositionally biased region" description="Low complexity" evidence="10">
    <location>
        <begin position="16"/>
        <end position="25"/>
    </location>
</feature>
<dbReference type="FunFam" id="3.30.420.10:FF:000090">
    <property type="entry name" value="Ribonuclease H"/>
    <property type="match status" value="1"/>
</dbReference>
<dbReference type="GO" id="GO:0004523">
    <property type="term" value="F:RNA-DNA hybrid ribonuclease activity"/>
    <property type="evidence" value="ECO:0007669"/>
    <property type="project" value="UniProtKB-EC"/>
</dbReference>
<dbReference type="Pfam" id="PF00075">
    <property type="entry name" value="RNase_H"/>
    <property type="match status" value="1"/>
</dbReference>
<dbReference type="InterPro" id="IPR037056">
    <property type="entry name" value="RNase_H1_N_sf"/>
</dbReference>
<keyword evidence="13" id="KW-1185">Reference proteome</keyword>
<dbReference type="OrthoDB" id="407198at2759"/>
<evidence type="ECO:0000256" key="5">
    <source>
        <dbReference type="ARBA" id="ARBA00022722"/>
    </source>
</evidence>
<evidence type="ECO:0000256" key="10">
    <source>
        <dbReference type="SAM" id="MobiDB-lite"/>
    </source>
</evidence>
<dbReference type="InterPro" id="IPR009027">
    <property type="entry name" value="Ribosomal_bL9/RNase_H1_N"/>
</dbReference>
<evidence type="ECO:0000313" key="13">
    <source>
        <dbReference type="Proteomes" id="UP000799437"/>
    </source>
</evidence>
<evidence type="ECO:0000313" key="12">
    <source>
        <dbReference type="EMBL" id="KAF2755665.1"/>
    </source>
</evidence>